<keyword evidence="2" id="KW-0378">Hydrolase</keyword>
<accession>A0A0K0XST9</accession>
<dbReference type="SUPFAM" id="SSF47807">
    <property type="entry name" value="5' to 3' exonuclease, C-terminal subdomain"/>
    <property type="match status" value="1"/>
</dbReference>
<evidence type="ECO:0000313" key="4">
    <source>
        <dbReference type="EMBL" id="AKS40779.1"/>
    </source>
</evidence>
<dbReference type="GO" id="GO:0008409">
    <property type="term" value="F:5'-3' exonuclease activity"/>
    <property type="evidence" value="ECO:0007669"/>
    <property type="project" value="InterPro"/>
</dbReference>
<dbReference type="InterPro" id="IPR020045">
    <property type="entry name" value="DNA_polI_H3TH"/>
</dbReference>
<dbReference type="InterPro" id="IPR020046">
    <property type="entry name" value="5-3_exonucl_a-hlix_arch_N"/>
</dbReference>
<name>A0A0K0XST9_9GAMM</name>
<keyword evidence="5" id="KW-1185">Reference proteome</keyword>
<evidence type="ECO:0000256" key="2">
    <source>
        <dbReference type="ARBA" id="ARBA00022801"/>
    </source>
</evidence>
<organism evidence="4 5">
    <name type="scientific">Wenzhouxiangella marina</name>
    <dbReference type="NCBI Taxonomy" id="1579979"/>
    <lineage>
        <taxon>Bacteria</taxon>
        <taxon>Pseudomonadati</taxon>
        <taxon>Pseudomonadota</taxon>
        <taxon>Gammaproteobacteria</taxon>
        <taxon>Chromatiales</taxon>
        <taxon>Wenzhouxiangellaceae</taxon>
        <taxon>Wenzhouxiangella</taxon>
    </lineage>
</organism>
<dbReference type="AlphaFoldDB" id="A0A0K0XST9"/>
<dbReference type="InterPro" id="IPR036279">
    <property type="entry name" value="5-3_exonuclease_C_sf"/>
</dbReference>
<dbReference type="InterPro" id="IPR008918">
    <property type="entry name" value="HhH2"/>
</dbReference>
<dbReference type="KEGG" id="wma:WM2015_396"/>
<proteinExistence type="predicted"/>
<dbReference type="RefSeq" id="WP_049724461.1">
    <property type="nucleotide sequence ID" value="NZ_CP012154.1"/>
</dbReference>
<dbReference type="InterPro" id="IPR002421">
    <property type="entry name" value="5-3_exonuclease"/>
</dbReference>
<protein>
    <submittedName>
        <fullName evidence="4">Exodeoxyribonuclease IX</fullName>
    </submittedName>
</protein>
<dbReference type="FunFam" id="1.10.150.20:FF:000003">
    <property type="entry name" value="DNA polymerase I"/>
    <property type="match status" value="1"/>
</dbReference>
<evidence type="ECO:0000256" key="3">
    <source>
        <dbReference type="ARBA" id="ARBA00023125"/>
    </source>
</evidence>
<dbReference type="EMBL" id="CP012154">
    <property type="protein sequence ID" value="AKS40779.1"/>
    <property type="molecule type" value="Genomic_DNA"/>
</dbReference>
<keyword evidence="1" id="KW-0540">Nuclease</keyword>
<dbReference type="Proteomes" id="UP000066624">
    <property type="component" value="Chromosome"/>
</dbReference>
<dbReference type="InterPro" id="IPR038969">
    <property type="entry name" value="FEN"/>
</dbReference>
<dbReference type="PATRIC" id="fig|1579979.3.peg.400"/>
<dbReference type="SMART" id="SM00475">
    <property type="entry name" value="53EXOc"/>
    <property type="match status" value="1"/>
</dbReference>
<dbReference type="GO" id="GO:0003677">
    <property type="term" value="F:DNA binding"/>
    <property type="evidence" value="ECO:0007669"/>
    <property type="project" value="UniProtKB-KW"/>
</dbReference>
<dbReference type="GO" id="GO:0033567">
    <property type="term" value="P:DNA replication, Okazaki fragment processing"/>
    <property type="evidence" value="ECO:0007669"/>
    <property type="project" value="InterPro"/>
</dbReference>
<dbReference type="SUPFAM" id="SSF88723">
    <property type="entry name" value="PIN domain-like"/>
    <property type="match status" value="1"/>
</dbReference>
<evidence type="ECO:0000256" key="1">
    <source>
        <dbReference type="ARBA" id="ARBA00022722"/>
    </source>
</evidence>
<dbReference type="Gene3D" id="1.10.150.20">
    <property type="entry name" value="5' to 3' exonuclease, C-terminal subdomain"/>
    <property type="match status" value="1"/>
</dbReference>
<dbReference type="OrthoDB" id="9806424at2"/>
<dbReference type="InterPro" id="IPR029060">
    <property type="entry name" value="PIN-like_dom_sf"/>
</dbReference>
<evidence type="ECO:0000313" key="5">
    <source>
        <dbReference type="Proteomes" id="UP000066624"/>
    </source>
</evidence>
<dbReference type="PANTHER" id="PTHR42646">
    <property type="entry name" value="FLAP ENDONUCLEASE XNI"/>
    <property type="match status" value="1"/>
</dbReference>
<dbReference type="SMART" id="SM00279">
    <property type="entry name" value="HhH2"/>
    <property type="match status" value="1"/>
</dbReference>
<keyword evidence="3" id="KW-0238">DNA-binding</keyword>
<gene>
    <name evidence="4" type="ORF">WM2015_396</name>
</gene>
<dbReference type="CDD" id="cd09898">
    <property type="entry name" value="H3TH_53EXO"/>
    <property type="match status" value="1"/>
</dbReference>
<dbReference type="Pfam" id="PF02739">
    <property type="entry name" value="5_3_exonuc_N"/>
    <property type="match status" value="1"/>
</dbReference>
<dbReference type="STRING" id="1579979.WM2015_396"/>
<dbReference type="Pfam" id="PF01367">
    <property type="entry name" value="5_3_exonuc"/>
    <property type="match status" value="1"/>
</dbReference>
<reference evidence="4 5" key="1">
    <citation type="submission" date="2015-07" db="EMBL/GenBank/DDBJ databases">
        <authorList>
            <person name="Noorani M."/>
        </authorList>
    </citation>
    <scope>NUCLEOTIDE SEQUENCE [LARGE SCALE GENOMIC DNA]</scope>
    <source>
        <strain evidence="4 5">KCTC 42284</strain>
    </source>
</reference>
<sequence length="307" mass="33558">MSAIRSPAAPVYLVDASVYIFRAWFSMPDRFEDSAGRPTNAVYGFARFLCELIEQTEAPAIAVAFDESLTSSFRNEIYADYKANRDPAPEELKRQFAWCKDLARHLGLPVYADARFEADDLLATLAGHSRRSGRNVCVVSGDKDLAQLVEAGDHWWDFARNRRLDAAGVHAHFGVHPHQIADYLALTGDAVDNIPGIPGIGPKTAAALLAHFGSLDALYDRLEEVAWLKIRGAKGLAAKLREHEAAARLARQLTGLETAIEHLGEAPAVDRTGGNADLLDALLDGLGFGRPLRERLHRQRMAGLAAP</sequence>
<dbReference type="PANTHER" id="PTHR42646:SF2">
    <property type="entry name" value="5'-3' EXONUCLEASE FAMILY PROTEIN"/>
    <property type="match status" value="1"/>
</dbReference>
<dbReference type="CDD" id="cd09859">
    <property type="entry name" value="PIN_53EXO"/>
    <property type="match status" value="1"/>
</dbReference>
<dbReference type="GO" id="GO:0017108">
    <property type="term" value="F:5'-flap endonuclease activity"/>
    <property type="evidence" value="ECO:0007669"/>
    <property type="project" value="InterPro"/>
</dbReference>
<dbReference type="Gene3D" id="3.40.50.1010">
    <property type="entry name" value="5'-nuclease"/>
    <property type="match status" value="1"/>
</dbReference>